<dbReference type="AlphaFoldDB" id="A0AAV9X8M3"/>
<keyword evidence="3" id="KW-0472">Membrane</keyword>
<feature type="compositionally biased region" description="Basic and acidic residues" evidence="2">
    <location>
        <begin position="512"/>
        <end position="527"/>
    </location>
</feature>
<feature type="chain" id="PRO_5043429587" description="Peptidase A1 domain-containing protein" evidence="4">
    <location>
        <begin position="29"/>
        <end position="572"/>
    </location>
</feature>
<evidence type="ECO:0000256" key="4">
    <source>
        <dbReference type="SAM" id="SignalP"/>
    </source>
</evidence>
<reference evidence="6 7" key="1">
    <citation type="submission" date="2019-10" db="EMBL/GenBank/DDBJ databases">
        <authorList>
            <person name="Palmer J.M."/>
        </authorList>
    </citation>
    <scope>NUCLEOTIDE SEQUENCE [LARGE SCALE GENOMIC DNA]</scope>
    <source>
        <strain evidence="6 7">TWF694</strain>
    </source>
</reference>
<evidence type="ECO:0000259" key="5">
    <source>
        <dbReference type="PROSITE" id="PS51767"/>
    </source>
</evidence>
<dbReference type="Pfam" id="PF00026">
    <property type="entry name" value="Asp"/>
    <property type="match status" value="1"/>
</dbReference>
<keyword evidence="3" id="KW-0812">Transmembrane</keyword>
<evidence type="ECO:0000313" key="6">
    <source>
        <dbReference type="EMBL" id="KAK6538433.1"/>
    </source>
</evidence>
<feature type="signal peptide" evidence="4">
    <location>
        <begin position="1"/>
        <end position="28"/>
    </location>
</feature>
<keyword evidence="3" id="KW-1133">Transmembrane helix</keyword>
<dbReference type="GO" id="GO:0004190">
    <property type="term" value="F:aspartic-type endopeptidase activity"/>
    <property type="evidence" value="ECO:0007669"/>
    <property type="project" value="InterPro"/>
</dbReference>
<dbReference type="EMBL" id="JAVHJO010000007">
    <property type="protein sequence ID" value="KAK6538433.1"/>
    <property type="molecule type" value="Genomic_DNA"/>
</dbReference>
<keyword evidence="7" id="KW-1185">Reference proteome</keyword>
<proteinExistence type="inferred from homology"/>
<feature type="compositionally biased region" description="Basic and acidic residues" evidence="2">
    <location>
        <begin position="557"/>
        <end position="572"/>
    </location>
</feature>
<evidence type="ECO:0000313" key="7">
    <source>
        <dbReference type="Proteomes" id="UP001365542"/>
    </source>
</evidence>
<gene>
    <name evidence="6" type="ORF">TWF694_010018</name>
</gene>
<evidence type="ECO:0000256" key="2">
    <source>
        <dbReference type="SAM" id="MobiDB-lite"/>
    </source>
</evidence>
<evidence type="ECO:0000256" key="1">
    <source>
        <dbReference type="ARBA" id="ARBA00007447"/>
    </source>
</evidence>
<comment type="caution">
    <text evidence="6">The sequence shown here is derived from an EMBL/GenBank/DDBJ whole genome shotgun (WGS) entry which is preliminary data.</text>
</comment>
<organism evidence="6 7">
    <name type="scientific">Orbilia ellipsospora</name>
    <dbReference type="NCBI Taxonomy" id="2528407"/>
    <lineage>
        <taxon>Eukaryota</taxon>
        <taxon>Fungi</taxon>
        <taxon>Dikarya</taxon>
        <taxon>Ascomycota</taxon>
        <taxon>Pezizomycotina</taxon>
        <taxon>Orbiliomycetes</taxon>
        <taxon>Orbiliales</taxon>
        <taxon>Orbiliaceae</taxon>
        <taxon>Orbilia</taxon>
    </lineage>
</organism>
<dbReference type="SUPFAM" id="SSF50630">
    <property type="entry name" value="Acid proteases"/>
    <property type="match status" value="1"/>
</dbReference>
<sequence>MMGSLSLGITRIILFLALAFSFFAVVQSSSIAAAKPTVNRPSELQLQARQAEKNYVVLPARYDYFVLGTPDGNLYSDVTFGTSTPHLQISLHFVPTEMSFLRDTDQKSTHVIIGRQPLRLALMADTVSWVPELPASRNEFCSDSRNTEACKIASVSDYYSPGDIPRNDTFDYAPFFFFTNKSATGYWVEDVVVAGGVSVDLRFGVAQSWNLVPSLGLGVWPISNYNGRPSYLAALQQQGKIVGQYCSCYNLTDSDSSTVILGGVDLDKFSGKLKVWDNFERTGIVDSPSAQIIQSNNVTSISKSEIPTALVFPGTPLLYLPQNVLDAISSIIPARFTASAGMYTIPCGTRADASWFLELSFSGLAIKIPFENFLTNVATQEDGMCFTLLSSSSSFFLPGYRFSYILGGVFLRSAYLILNANENITAIGVANTDVTTENIVELGGQFGYRIREIEGTAPTALTNPTTKSKKPSGGAIAGGVVGGIVWGILLCIGVVFWHRRRQKKRPTSSSTEENHPELPGEDRRTNELDGWSGYSPANKGRTAGETEYSELANLPPEYRDDDRHQQMHELPG</sequence>
<dbReference type="GO" id="GO:0006508">
    <property type="term" value="P:proteolysis"/>
    <property type="evidence" value="ECO:0007669"/>
    <property type="project" value="InterPro"/>
</dbReference>
<protein>
    <recommendedName>
        <fullName evidence="5">Peptidase A1 domain-containing protein</fullName>
    </recommendedName>
</protein>
<dbReference type="InterPro" id="IPR001461">
    <property type="entry name" value="Aspartic_peptidase_A1"/>
</dbReference>
<dbReference type="PROSITE" id="PS51767">
    <property type="entry name" value="PEPTIDASE_A1"/>
    <property type="match status" value="1"/>
</dbReference>
<dbReference type="InterPro" id="IPR021109">
    <property type="entry name" value="Peptidase_aspartic_dom_sf"/>
</dbReference>
<name>A0AAV9X8M3_9PEZI</name>
<comment type="similarity">
    <text evidence="1">Belongs to the peptidase A1 family.</text>
</comment>
<dbReference type="PANTHER" id="PTHR47966:SF65">
    <property type="entry name" value="ASPARTIC-TYPE ENDOPEPTIDASE"/>
    <property type="match status" value="1"/>
</dbReference>
<accession>A0AAV9X8M3</accession>
<dbReference type="PANTHER" id="PTHR47966">
    <property type="entry name" value="BETA-SITE APP-CLEAVING ENZYME, ISOFORM A-RELATED"/>
    <property type="match status" value="1"/>
</dbReference>
<evidence type="ECO:0000256" key="3">
    <source>
        <dbReference type="SAM" id="Phobius"/>
    </source>
</evidence>
<dbReference type="InterPro" id="IPR033121">
    <property type="entry name" value="PEPTIDASE_A1"/>
</dbReference>
<dbReference type="Gene3D" id="1.20.5.510">
    <property type="entry name" value="Single helix bin"/>
    <property type="match status" value="1"/>
</dbReference>
<feature type="transmembrane region" description="Helical" evidence="3">
    <location>
        <begin position="475"/>
        <end position="497"/>
    </location>
</feature>
<keyword evidence="4" id="KW-0732">Signal</keyword>
<dbReference type="Proteomes" id="UP001365542">
    <property type="component" value="Unassembled WGS sequence"/>
</dbReference>
<dbReference type="Gene3D" id="2.40.70.10">
    <property type="entry name" value="Acid Proteases"/>
    <property type="match status" value="2"/>
</dbReference>
<feature type="domain" description="Peptidase A1" evidence="5">
    <location>
        <begin position="107"/>
        <end position="430"/>
    </location>
</feature>
<feature type="region of interest" description="Disordered" evidence="2">
    <location>
        <begin position="502"/>
        <end position="572"/>
    </location>
</feature>